<accession>A0A5D3EK28</accession>
<reference evidence="1 2" key="1">
    <citation type="submission" date="2019-07" db="EMBL/GenBank/DDBJ databases">
        <title>Draft Genome Sequences of Bacteroides pyogenes Strains Isolated from the Uterus Holstein Dairy Cows with Metritis.</title>
        <authorList>
            <person name="Cunha F."/>
            <person name="Galvao K.N."/>
            <person name="Jeon S.J."/>
            <person name="Jeong K.C."/>
        </authorList>
    </citation>
    <scope>NUCLEOTIDE SEQUENCE [LARGE SCALE GENOMIC DNA]</scope>
    <source>
        <strain evidence="1 2">KG-31</strain>
    </source>
</reference>
<proteinExistence type="predicted"/>
<name>A0A5D3EK28_9BACE</name>
<dbReference type="EMBL" id="VKLW01000001">
    <property type="protein sequence ID" value="TYK35730.1"/>
    <property type="molecule type" value="Genomic_DNA"/>
</dbReference>
<dbReference type="Proteomes" id="UP000324383">
    <property type="component" value="Unassembled WGS sequence"/>
</dbReference>
<comment type="caution">
    <text evidence="1">The sequence shown here is derived from an EMBL/GenBank/DDBJ whole genome shotgun (WGS) entry which is preliminary data.</text>
</comment>
<protein>
    <submittedName>
        <fullName evidence="1">Uncharacterized protein</fullName>
    </submittedName>
</protein>
<gene>
    <name evidence="1" type="ORF">FNJ60_00195</name>
</gene>
<keyword evidence="2" id="KW-1185">Reference proteome</keyword>
<dbReference type="AlphaFoldDB" id="A0A5D3EK28"/>
<evidence type="ECO:0000313" key="1">
    <source>
        <dbReference type="EMBL" id="TYK35730.1"/>
    </source>
</evidence>
<organism evidence="1 2">
    <name type="scientific">Bacteroides pyogenes</name>
    <dbReference type="NCBI Taxonomy" id="310300"/>
    <lineage>
        <taxon>Bacteria</taxon>
        <taxon>Pseudomonadati</taxon>
        <taxon>Bacteroidota</taxon>
        <taxon>Bacteroidia</taxon>
        <taxon>Bacteroidales</taxon>
        <taxon>Bacteroidaceae</taxon>
        <taxon>Bacteroides</taxon>
    </lineage>
</organism>
<sequence>MTVNDLSLGQKISAKVWFRLGRFGEEKDFARIEGKVIGKMECYNSVLVEVDMEKSYNAPNKHMWIKLDKIKLITTTN</sequence>
<evidence type="ECO:0000313" key="2">
    <source>
        <dbReference type="Proteomes" id="UP000324383"/>
    </source>
</evidence>